<dbReference type="InParanoid" id="A0A3N4KQ79"/>
<dbReference type="InterPro" id="IPR056002">
    <property type="entry name" value="DUF7580"/>
</dbReference>
<sequence>MEFAVGIALAIPSLVEMSIMLGKDLVDKFKTFQNYGSEVDELITVVQSQWLRLEEELKYLASIEDCLEHSLKDCFKKLSNLLCGKFRDIMLKIDEYSRKERVLYKLKFVFFKRILNEAIQELKRRHDSLGDLIYTLTLNSNTILDQRIKLQSTQSIPPYFAVVKNLREAISTKNNTKRIKGAQINFEHDDNLYWRNRQKIKHTSASILQIPGRRFIIDSIPCSPSERQHRVQDFRQLALVLKSVSPSTSFGILNCSGIVELPRTEVSCEIEMVFNVPPKLSVPESLRSLLLMENHNVSIYPIGARIELAKKLARTVLYVHAADFVHKNFRPEMILMFDSDSKKSLGSPFLIGFQKARPAVGYTAYLGDKAWEENLYRHPDRQGEFHQTVYKMEHDVYSLGVCLLEIALWQSFVAWTEDNQAKMTEVSDYLLRPSDNGKQVRSYEIKARMVKMAEERVPRILGSKYTDVVVSCLTCLDHAGNDDDDAMTLVGDGDETEIVNPLREEAVSVGASYIEKILGKLEEISV</sequence>
<keyword evidence="3" id="KW-1185">Reference proteome</keyword>
<accession>A0A3N4KQ79</accession>
<dbReference type="Gene3D" id="1.10.510.10">
    <property type="entry name" value="Transferase(Phosphotransferase) domain 1"/>
    <property type="match status" value="1"/>
</dbReference>
<dbReference type="OrthoDB" id="1911848at2759"/>
<proteinExistence type="predicted"/>
<dbReference type="Pfam" id="PF24476">
    <property type="entry name" value="DUF7580"/>
    <property type="match status" value="1"/>
</dbReference>
<dbReference type="AlphaFoldDB" id="A0A3N4KQ79"/>
<dbReference type="PANTHER" id="PTHR37542">
    <property type="entry name" value="HELO DOMAIN-CONTAINING PROTEIN-RELATED"/>
    <property type="match status" value="1"/>
</dbReference>
<dbReference type="Proteomes" id="UP000277580">
    <property type="component" value="Unassembled WGS sequence"/>
</dbReference>
<dbReference type="SUPFAM" id="SSF56112">
    <property type="entry name" value="Protein kinase-like (PK-like)"/>
    <property type="match status" value="1"/>
</dbReference>
<evidence type="ECO:0000313" key="2">
    <source>
        <dbReference type="EMBL" id="RPB07915.1"/>
    </source>
</evidence>
<gene>
    <name evidence="2" type="ORF">P167DRAFT_568281</name>
</gene>
<dbReference type="EMBL" id="ML119172">
    <property type="protein sequence ID" value="RPB07915.1"/>
    <property type="molecule type" value="Genomic_DNA"/>
</dbReference>
<reference evidence="2 3" key="1">
    <citation type="journal article" date="2018" name="Nat. Ecol. Evol.">
        <title>Pezizomycetes genomes reveal the molecular basis of ectomycorrhizal truffle lifestyle.</title>
        <authorList>
            <person name="Murat C."/>
            <person name="Payen T."/>
            <person name="Noel B."/>
            <person name="Kuo A."/>
            <person name="Morin E."/>
            <person name="Chen J."/>
            <person name="Kohler A."/>
            <person name="Krizsan K."/>
            <person name="Balestrini R."/>
            <person name="Da Silva C."/>
            <person name="Montanini B."/>
            <person name="Hainaut M."/>
            <person name="Levati E."/>
            <person name="Barry K.W."/>
            <person name="Belfiori B."/>
            <person name="Cichocki N."/>
            <person name="Clum A."/>
            <person name="Dockter R.B."/>
            <person name="Fauchery L."/>
            <person name="Guy J."/>
            <person name="Iotti M."/>
            <person name="Le Tacon F."/>
            <person name="Lindquist E.A."/>
            <person name="Lipzen A."/>
            <person name="Malagnac F."/>
            <person name="Mello A."/>
            <person name="Molinier V."/>
            <person name="Miyauchi S."/>
            <person name="Poulain J."/>
            <person name="Riccioni C."/>
            <person name="Rubini A."/>
            <person name="Sitrit Y."/>
            <person name="Splivallo R."/>
            <person name="Traeger S."/>
            <person name="Wang M."/>
            <person name="Zifcakova L."/>
            <person name="Wipf D."/>
            <person name="Zambonelli A."/>
            <person name="Paolocci F."/>
            <person name="Nowrousian M."/>
            <person name="Ottonello S."/>
            <person name="Baldrian P."/>
            <person name="Spatafora J.W."/>
            <person name="Henrissat B."/>
            <person name="Nagy L.G."/>
            <person name="Aury J.M."/>
            <person name="Wincker P."/>
            <person name="Grigoriev I.V."/>
            <person name="Bonfante P."/>
            <person name="Martin F.M."/>
        </authorList>
    </citation>
    <scope>NUCLEOTIDE SEQUENCE [LARGE SCALE GENOMIC DNA]</scope>
    <source>
        <strain evidence="2 3">CCBAS932</strain>
    </source>
</reference>
<evidence type="ECO:0000259" key="1">
    <source>
        <dbReference type="Pfam" id="PF24476"/>
    </source>
</evidence>
<organism evidence="2 3">
    <name type="scientific">Morchella conica CCBAS932</name>
    <dbReference type="NCBI Taxonomy" id="1392247"/>
    <lineage>
        <taxon>Eukaryota</taxon>
        <taxon>Fungi</taxon>
        <taxon>Dikarya</taxon>
        <taxon>Ascomycota</taxon>
        <taxon>Pezizomycotina</taxon>
        <taxon>Pezizomycetes</taxon>
        <taxon>Pezizales</taxon>
        <taxon>Morchellaceae</taxon>
        <taxon>Morchella</taxon>
    </lineage>
</organism>
<feature type="domain" description="DUF7580" evidence="1">
    <location>
        <begin position="281"/>
        <end position="486"/>
    </location>
</feature>
<protein>
    <recommendedName>
        <fullName evidence="1">DUF7580 domain-containing protein</fullName>
    </recommendedName>
</protein>
<dbReference type="InterPro" id="IPR011009">
    <property type="entry name" value="Kinase-like_dom_sf"/>
</dbReference>
<evidence type="ECO:0000313" key="3">
    <source>
        <dbReference type="Proteomes" id="UP000277580"/>
    </source>
</evidence>
<dbReference type="PANTHER" id="PTHR37542:SF3">
    <property type="entry name" value="PRION-INHIBITION AND PROPAGATION HELO DOMAIN-CONTAINING PROTEIN"/>
    <property type="match status" value="1"/>
</dbReference>
<name>A0A3N4KQ79_9PEZI</name>